<evidence type="ECO:0000256" key="3">
    <source>
        <dbReference type="ARBA" id="ARBA00022777"/>
    </source>
</evidence>
<evidence type="ECO:0000256" key="6">
    <source>
        <dbReference type="SAM" id="MobiDB-lite"/>
    </source>
</evidence>
<keyword evidence="2 5" id="KW-0547">Nucleotide-binding</keyword>
<dbReference type="GO" id="GO:0004674">
    <property type="term" value="F:protein serine/threonine kinase activity"/>
    <property type="evidence" value="ECO:0007669"/>
    <property type="project" value="UniProtKB-KW"/>
</dbReference>
<dbReference type="Gene3D" id="2.80.10.50">
    <property type="match status" value="1"/>
</dbReference>
<dbReference type="CDD" id="cd23415">
    <property type="entry name" value="beta-trefoil_Ricin_AH"/>
    <property type="match status" value="1"/>
</dbReference>
<dbReference type="SMART" id="SM00220">
    <property type="entry name" value="S_TKc"/>
    <property type="match status" value="1"/>
</dbReference>
<sequence length="623" mass="62600">MTTHRGDSAESSDLQGLGAMPLGDGDPRRIGPFTLTGRLGSGGMGRVFLGIADGRYAAVKQVHPHLTEDKEFVQRFGHELDNLARLPAGVGAELLDSDRAAQPPWLAAAFVPGITLDGALELNGGPLPVPDVWLLLREAAAELAAVHEIGIVHRDLKPSNVMLRQDGVTLIDFGVARAMEQSRLTQSGMVIGTPAYMSPEQASSDHGVTVATDVFALGCLLGFAATGKPPFGDGAGVQMLYRIIHEEPDLGPLREVDEDLAAVVAQCLARAPQDRPTSAELVARATRHVALGVAPWPSRVRERLALRVDAARRVPDVATRVTAPVPDGPGGPIGPAPAAEQVVAPAGEREKPKRRGPRAVLIPVLVAAGVGAVALAPYVMNQHAGGTPSASGSGSTSAIATVGTPSSSTSASADTSASASPSASKPGASVPPRTSGGVTGSTSTGSTGTSSGTNGTSGSTASTGTSGGHSATSGASGGTPGGTGTPRGGSGGGITASGTHRLRSAQDGTCLAQTPSHSTSAYLAPCASGNPFEWTYTAVSGGSFELLNPDTGECLAGSADNFTYMATCGSTDADVWSFGTSASGGATVENPAAGQCLLNDTTVGGYATLSACTSSADEAWSND</sequence>
<dbReference type="PROSITE" id="PS50231">
    <property type="entry name" value="RICIN_B_LECTIN"/>
    <property type="match status" value="1"/>
</dbReference>
<dbReference type="InterPro" id="IPR008271">
    <property type="entry name" value="Ser/Thr_kinase_AS"/>
</dbReference>
<keyword evidence="3 8" id="KW-0418">Kinase</keyword>
<evidence type="ECO:0000256" key="5">
    <source>
        <dbReference type="PROSITE-ProRule" id="PRU10141"/>
    </source>
</evidence>
<dbReference type="InterPro" id="IPR011009">
    <property type="entry name" value="Kinase-like_dom_sf"/>
</dbReference>
<organism evidence="8 9">
    <name type="scientific">Streptacidiphilus pinicola</name>
    <dbReference type="NCBI Taxonomy" id="2219663"/>
    <lineage>
        <taxon>Bacteria</taxon>
        <taxon>Bacillati</taxon>
        <taxon>Actinomycetota</taxon>
        <taxon>Actinomycetes</taxon>
        <taxon>Kitasatosporales</taxon>
        <taxon>Streptomycetaceae</taxon>
        <taxon>Streptacidiphilus</taxon>
    </lineage>
</organism>
<dbReference type="Proteomes" id="UP000248889">
    <property type="component" value="Unassembled WGS sequence"/>
</dbReference>
<feature type="region of interest" description="Disordered" evidence="6">
    <location>
        <begin position="321"/>
        <end position="355"/>
    </location>
</feature>
<dbReference type="PROSITE" id="PS00107">
    <property type="entry name" value="PROTEIN_KINASE_ATP"/>
    <property type="match status" value="1"/>
</dbReference>
<comment type="caution">
    <text evidence="8">The sequence shown here is derived from an EMBL/GenBank/DDBJ whole genome shotgun (WGS) entry which is preliminary data.</text>
</comment>
<proteinExistence type="predicted"/>
<dbReference type="CDD" id="cd14014">
    <property type="entry name" value="STKc_PknB_like"/>
    <property type="match status" value="1"/>
</dbReference>
<dbReference type="EMBL" id="QKYN01000067">
    <property type="protein sequence ID" value="RAG84315.1"/>
    <property type="molecule type" value="Genomic_DNA"/>
</dbReference>
<dbReference type="RefSeq" id="WP_111501981.1">
    <property type="nucleotide sequence ID" value="NZ_QKYN01000067.1"/>
</dbReference>
<dbReference type="Gene3D" id="1.10.510.10">
    <property type="entry name" value="Transferase(Phosphotransferase) domain 1"/>
    <property type="match status" value="1"/>
</dbReference>
<feature type="region of interest" description="Disordered" evidence="6">
    <location>
        <begin position="385"/>
        <end position="499"/>
    </location>
</feature>
<evidence type="ECO:0000259" key="7">
    <source>
        <dbReference type="PROSITE" id="PS50011"/>
    </source>
</evidence>
<feature type="domain" description="Protein kinase" evidence="7">
    <location>
        <begin position="33"/>
        <end position="291"/>
    </location>
</feature>
<evidence type="ECO:0000256" key="1">
    <source>
        <dbReference type="ARBA" id="ARBA00022679"/>
    </source>
</evidence>
<evidence type="ECO:0000256" key="4">
    <source>
        <dbReference type="ARBA" id="ARBA00022840"/>
    </source>
</evidence>
<evidence type="ECO:0000256" key="2">
    <source>
        <dbReference type="ARBA" id="ARBA00022741"/>
    </source>
</evidence>
<feature type="region of interest" description="Disordered" evidence="6">
    <location>
        <begin position="1"/>
        <end position="25"/>
    </location>
</feature>
<evidence type="ECO:0000313" key="8">
    <source>
        <dbReference type="EMBL" id="RAG84315.1"/>
    </source>
</evidence>
<reference evidence="8 9" key="1">
    <citation type="submission" date="2018-06" db="EMBL/GenBank/DDBJ databases">
        <title>Streptacidiphilus pinicola sp. nov., isolated from pine grove soil.</title>
        <authorList>
            <person name="Roh S.G."/>
            <person name="Park S."/>
            <person name="Kim M.-K."/>
            <person name="Yun B.-R."/>
            <person name="Park J."/>
            <person name="Kim M.J."/>
            <person name="Kim Y.S."/>
            <person name="Kim S.B."/>
        </authorList>
    </citation>
    <scope>NUCLEOTIDE SEQUENCE [LARGE SCALE GENOMIC DNA]</scope>
    <source>
        <strain evidence="8 9">MMS16-CNU450</strain>
    </source>
</reference>
<feature type="compositionally biased region" description="Pro residues" evidence="6">
    <location>
        <begin position="326"/>
        <end position="335"/>
    </location>
</feature>
<dbReference type="PROSITE" id="PS00108">
    <property type="entry name" value="PROTEIN_KINASE_ST"/>
    <property type="match status" value="1"/>
</dbReference>
<dbReference type="InterPro" id="IPR035992">
    <property type="entry name" value="Ricin_B-like_lectins"/>
</dbReference>
<dbReference type="Pfam" id="PF00069">
    <property type="entry name" value="Pkinase"/>
    <property type="match status" value="1"/>
</dbReference>
<name>A0A2X0K4W9_9ACTN</name>
<dbReference type="AlphaFoldDB" id="A0A2X0K4W9"/>
<evidence type="ECO:0000313" key="9">
    <source>
        <dbReference type="Proteomes" id="UP000248889"/>
    </source>
</evidence>
<keyword evidence="8" id="KW-0723">Serine/threonine-protein kinase</keyword>
<feature type="compositionally biased region" description="Gly residues" evidence="6">
    <location>
        <begin position="475"/>
        <end position="495"/>
    </location>
</feature>
<gene>
    <name evidence="8" type="ORF">DN069_17665</name>
</gene>
<dbReference type="InterPro" id="IPR017441">
    <property type="entry name" value="Protein_kinase_ATP_BS"/>
</dbReference>
<protein>
    <submittedName>
        <fullName evidence="8">Serine/threonine protein kinase</fullName>
    </submittedName>
</protein>
<feature type="compositionally biased region" description="Low complexity" evidence="6">
    <location>
        <begin position="385"/>
        <end position="474"/>
    </location>
</feature>
<dbReference type="SUPFAM" id="SSF50370">
    <property type="entry name" value="Ricin B-like lectins"/>
    <property type="match status" value="1"/>
</dbReference>
<dbReference type="GO" id="GO:0005524">
    <property type="term" value="F:ATP binding"/>
    <property type="evidence" value="ECO:0007669"/>
    <property type="project" value="UniProtKB-UniRule"/>
</dbReference>
<dbReference type="PANTHER" id="PTHR43289:SF34">
    <property type="entry name" value="SERINE_THREONINE-PROTEIN KINASE YBDM-RELATED"/>
    <property type="match status" value="1"/>
</dbReference>
<keyword evidence="1" id="KW-0808">Transferase</keyword>
<feature type="binding site" evidence="5">
    <location>
        <position position="60"/>
    </location>
    <ligand>
        <name>ATP</name>
        <dbReference type="ChEBI" id="CHEBI:30616"/>
    </ligand>
</feature>
<dbReference type="SUPFAM" id="SSF56112">
    <property type="entry name" value="Protein kinase-like (PK-like)"/>
    <property type="match status" value="1"/>
</dbReference>
<keyword evidence="4 5" id="KW-0067">ATP-binding</keyword>
<dbReference type="PROSITE" id="PS50011">
    <property type="entry name" value="PROTEIN_KINASE_DOM"/>
    <property type="match status" value="1"/>
</dbReference>
<accession>A0A2X0K4W9</accession>
<dbReference type="Gene3D" id="3.30.200.20">
    <property type="entry name" value="Phosphorylase Kinase, domain 1"/>
    <property type="match status" value="1"/>
</dbReference>
<dbReference type="InterPro" id="IPR000719">
    <property type="entry name" value="Prot_kinase_dom"/>
</dbReference>
<keyword evidence="9" id="KW-1185">Reference proteome</keyword>
<dbReference type="OrthoDB" id="4334148at2"/>
<dbReference type="PANTHER" id="PTHR43289">
    <property type="entry name" value="MITOGEN-ACTIVATED PROTEIN KINASE KINASE KINASE 20-RELATED"/>
    <property type="match status" value="1"/>
</dbReference>
<feature type="compositionally biased region" description="Low complexity" evidence="6">
    <location>
        <begin position="336"/>
        <end position="346"/>
    </location>
</feature>